<keyword evidence="2" id="KW-1185">Reference proteome</keyword>
<dbReference type="AlphaFoldDB" id="A0A0K1RC06"/>
<dbReference type="KEGG" id="crie:AK829_06850"/>
<name>A0A0K1RC06_9CORY</name>
<dbReference type="Proteomes" id="UP000060016">
    <property type="component" value="Chromosome"/>
</dbReference>
<dbReference type="STRING" id="156976.AK829_06850"/>
<dbReference type="PANTHER" id="PTHR35813:SF1">
    <property type="entry name" value="INNER MEMBRANE PROTEIN YBAN"/>
    <property type="match status" value="1"/>
</dbReference>
<organism evidence="1 2">
    <name type="scientific">Corynebacterium riegelii</name>
    <dbReference type="NCBI Taxonomy" id="156976"/>
    <lineage>
        <taxon>Bacteria</taxon>
        <taxon>Bacillati</taxon>
        <taxon>Actinomycetota</taxon>
        <taxon>Actinomycetes</taxon>
        <taxon>Mycobacteriales</taxon>
        <taxon>Corynebacteriaceae</taxon>
        <taxon>Corynebacterium</taxon>
    </lineage>
</organism>
<gene>
    <name evidence="1" type="ORF">AK829_06850</name>
</gene>
<proteinExistence type="predicted"/>
<dbReference type="InterPro" id="IPR007401">
    <property type="entry name" value="DUF454"/>
</dbReference>
<sequence length="139" mass="15457">MRYVYMIVGLVAFALGAAGVWLPILPTTPFLLLALMCFTRSSPRMERYLLRHDTFGPFIIDYYSGQLTRAQKLRIVGLLWLGMGASIWVVIVVVGLWPVALLLVGIGAGVSAHIWRLRPRPERAAELHQRAGLPTGHAH</sequence>
<evidence type="ECO:0000313" key="1">
    <source>
        <dbReference type="EMBL" id="AKV58928.1"/>
    </source>
</evidence>
<accession>A0A0K1RC06</accession>
<protein>
    <recommendedName>
        <fullName evidence="3">DUF454 domain-containing protein</fullName>
    </recommendedName>
</protein>
<dbReference type="RefSeq" id="WP_052205191.1">
    <property type="nucleotide sequence ID" value="NZ_BAAAGW010000017.1"/>
</dbReference>
<dbReference type="GO" id="GO:0005886">
    <property type="term" value="C:plasma membrane"/>
    <property type="evidence" value="ECO:0007669"/>
    <property type="project" value="TreeGrafter"/>
</dbReference>
<dbReference type="EMBL" id="CP012342">
    <property type="protein sequence ID" value="AKV58928.1"/>
    <property type="molecule type" value="Genomic_DNA"/>
</dbReference>
<dbReference type="PATRIC" id="fig|156976.3.peg.1365"/>
<reference evidence="1 2" key="1">
    <citation type="submission" date="2015-08" db="EMBL/GenBank/DDBJ databases">
        <authorList>
            <person name="Babu N.S."/>
            <person name="Beckwith C.J."/>
            <person name="Beseler K.G."/>
            <person name="Brison A."/>
            <person name="Carone J.V."/>
            <person name="Caskin T.P."/>
            <person name="Diamond M."/>
            <person name="Durham M.E."/>
            <person name="Foxe J.M."/>
            <person name="Go M."/>
            <person name="Henderson B.A."/>
            <person name="Jones I.B."/>
            <person name="McGettigan J.A."/>
            <person name="Micheletti S.J."/>
            <person name="Nasrallah M.E."/>
            <person name="Ortiz D."/>
            <person name="Piller C.R."/>
            <person name="Privatt S.R."/>
            <person name="Schneider S.L."/>
            <person name="Sharp S."/>
            <person name="Smith T.C."/>
            <person name="Stanton J.D."/>
            <person name="Ullery H.E."/>
            <person name="Wilson R.J."/>
            <person name="Serrano M.G."/>
            <person name="Buck G."/>
            <person name="Lee V."/>
            <person name="Wang Y."/>
            <person name="Carvalho R."/>
            <person name="Voegtly L."/>
            <person name="Shi R."/>
            <person name="Duckworth R."/>
            <person name="Johnson A."/>
            <person name="Loviza R."/>
            <person name="Walstead R."/>
            <person name="Shah Z."/>
            <person name="Kiflezghi M."/>
            <person name="Wade K."/>
            <person name="Ball S.L."/>
            <person name="Bradley K.W."/>
            <person name="Asai D.J."/>
            <person name="Bowman C.A."/>
            <person name="Russell D.A."/>
            <person name="Pope W.H."/>
            <person name="Jacobs-Sera D."/>
            <person name="Hendrix R.W."/>
            <person name="Hatfull G.F."/>
        </authorList>
    </citation>
    <scope>NUCLEOTIDE SEQUENCE [LARGE SCALE GENOMIC DNA]</scope>
    <source>
        <strain evidence="1 2">PUDD_83A45</strain>
    </source>
</reference>
<dbReference type="PIRSF" id="PIRSF016789">
    <property type="entry name" value="DUF454"/>
    <property type="match status" value="1"/>
</dbReference>
<evidence type="ECO:0008006" key="3">
    <source>
        <dbReference type="Google" id="ProtNLM"/>
    </source>
</evidence>
<evidence type="ECO:0000313" key="2">
    <source>
        <dbReference type="Proteomes" id="UP000060016"/>
    </source>
</evidence>
<dbReference type="Pfam" id="PF04304">
    <property type="entry name" value="DUF454"/>
    <property type="match status" value="1"/>
</dbReference>
<dbReference type="PANTHER" id="PTHR35813">
    <property type="entry name" value="INNER MEMBRANE PROTEIN YBAN"/>
    <property type="match status" value="1"/>
</dbReference>